<sequence length="155" mass="15831">MTEPTSSALRHGDAAPALELVDQDGAAVSLADFAGTGVVVYFYPKAATPGCTTEACDFRDSLASLQGLGYAVVGVSPDAPEALTAFAGDHSLGFPLLSDPDGTAARAWGRGPTARSPARPWSSMPGATSSSRSTALPLRGMSRRSATLSRGTLDM</sequence>
<evidence type="ECO:0000256" key="11">
    <source>
        <dbReference type="ARBA" id="ARBA00049091"/>
    </source>
</evidence>
<keyword evidence="4" id="KW-0049">Antioxidant</keyword>
<comment type="similarity">
    <text evidence="9">Belongs to the peroxiredoxin family. BCP/PrxQ subfamily.</text>
</comment>
<evidence type="ECO:0000256" key="4">
    <source>
        <dbReference type="ARBA" id="ARBA00022862"/>
    </source>
</evidence>
<evidence type="ECO:0000256" key="7">
    <source>
        <dbReference type="ARBA" id="ARBA00023284"/>
    </source>
</evidence>
<feature type="compositionally biased region" description="Polar residues" evidence="12">
    <location>
        <begin position="144"/>
        <end position="155"/>
    </location>
</feature>
<protein>
    <recommendedName>
        <fullName evidence="2">thioredoxin-dependent peroxiredoxin</fullName>
        <ecNumber evidence="2">1.11.1.24</ecNumber>
    </recommendedName>
    <alternativeName>
        <fullName evidence="10">Bacterioferritin comigratory protein</fullName>
    </alternativeName>
    <alternativeName>
        <fullName evidence="8">Thioredoxin peroxidase</fullName>
    </alternativeName>
</protein>
<dbReference type="CDD" id="cd03017">
    <property type="entry name" value="PRX_BCP"/>
    <property type="match status" value="1"/>
</dbReference>
<evidence type="ECO:0000256" key="5">
    <source>
        <dbReference type="ARBA" id="ARBA00023002"/>
    </source>
</evidence>
<evidence type="ECO:0000256" key="10">
    <source>
        <dbReference type="ARBA" id="ARBA00041373"/>
    </source>
</evidence>
<evidence type="ECO:0000256" key="12">
    <source>
        <dbReference type="SAM" id="MobiDB-lite"/>
    </source>
</evidence>
<keyword evidence="15" id="KW-1185">Reference proteome</keyword>
<dbReference type="InterPro" id="IPR036249">
    <property type="entry name" value="Thioredoxin-like_sf"/>
</dbReference>
<comment type="catalytic activity">
    <reaction evidence="11">
        <text>a hydroperoxide + [thioredoxin]-dithiol = an alcohol + [thioredoxin]-disulfide + H2O</text>
        <dbReference type="Rhea" id="RHEA:62620"/>
        <dbReference type="Rhea" id="RHEA-COMP:10698"/>
        <dbReference type="Rhea" id="RHEA-COMP:10700"/>
        <dbReference type="ChEBI" id="CHEBI:15377"/>
        <dbReference type="ChEBI" id="CHEBI:29950"/>
        <dbReference type="ChEBI" id="CHEBI:30879"/>
        <dbReference type="ChEBI" id="CHEBI:35924"/>
        <dbReference type="ChEBI" id="CHEBI:50058"/>
        <dbReference type="EC" id="1.11.1.24"/>
    </reaction>
</comment>
<organism evidence="14 15">
    <name type="scientific">Paraoerskovia sediminicola</name>
    <dbReference type="NCBI Taxonomy" id="1138587"/>
    <lineage>
        <taxon>Bacteria</taxon>
        <taxon>Bacillati</taxon>
        <taxon>Actinomycetota</taxon>
        <taxon>Actinomycetes</taxon>
        <taxon>Micrococcales</taxon>
        <taxon>Cellulomonadaceae</taxon>
        <taxon>Paraoerskovia</taxon>
    </lineage>
</organism>
<keyword evidence="3" id="KW-0575">Peroxidase</keyword>
<gene>
    <name evidence="14" type="ORF">GCM10025865_27380</name>
</gene>
<dbReference type="InterPro" id="IPR050924">
    <property type="entry name" value="Peroxiredoxin_BCP/PrxQ"/>
</dbReference>
<keyword evidence="7" id="KW-0676">Redox-active center</keyword>
<dbReference type="EMBL" id="AP027729">
    <property type="protein sequence ID" value="BDZ43439.1"/>
    <property type="molecule type" value="Genomic_DNA"/>
</dbReference>
<dbReference type="SUPFAM" id="SSF52833">
    <property type="entry name" value="Thioredoxin-like"/>
    <property type="match status" value="1"/>
</dbReference>
<proteinExistence type="inferred from homology"/>
<keyword evidence="6" id="KW-1015">Disulfide bond</keyword>
<evidence type="ECO:0000256" key="6">
    <source>
        <dbReference type="ARBA" id="ARBA00023157"/>
    </source>
</evidence>
<reference evidence="15" key="1">
    <citation type="journal article" date="2019" name="Int. J. Syst. Evol. Microbiol.">
        <title>The Global Catalogue of Microorganisms (GCM) 10K type strain sequencing project: providing services to taxonomists for standard genome sequencing and annotation.</title>
        <authorList>
            <consortium name="The Broad Institute Genomics Platform"/>
            <consortium name="The Broad Institute Genome Sequencing Center for Infectious Disease"/>
            <person name="Wu L."/>
            <person name="Ma J."/>
        </authorList>
    </citation>
    <scope>NUCLEOTIDE SEQUENCE [LARGE SCALE GENOMIC DNA]</scope>
    <source>
        <strain evidence="15">NBRC 108565</strain>
    </source>
</reference>
<dbReference type="EC" id="1.11.1.24" evidence="2"/>
<dbReference type="Gene3D" id="3.40.30.10">
    <property type="entry name" value="Glutaredoxin"/>
    <property type="match status" value="1"/>
</dbReference>
<dbReference type="PANTHER" id="PTHR42801">
    <property type="entry name" value="THIOREDOXIN-DEPENDENT PEROXIDE REDUCTASE"/>
    <property type="match status" value="1"/>
</dbReference>
<evidence type="ECO:0000259" key="13">
    <source>
        <dbReference type="PROSITE" id="PS51352"/>
    </source>
</evidence>
<evidence type="ECO:0000256" key="9">
    <source>
        <dbReference type="ARBA" id="ARBA00038489"/>
    </source>
</evidence>
<dbReference type="Pfam" id="PF00578">
    <property type="entry name" value="AhpC-TSA"/>
    <property type="match status" value="1"/>
</dbReference>
<evidence type="ECO:0000313" key="14">
    <source>
        <dbReference type="EMBL" id="BDZ43439.1"/>
    </source>
</evidence>
<keyword evidence="5" id="KW-0560">Oxidoreductase</keyword>
<dbReference type="PROSITE" id="PS51352">
    <property type="entry name" value="THIOREDOXIN_2"/>
    <property type="match status" value="1"/>
</dbReference>
<name>A0ABM8G5N6_9CELL</name>
<evidence type="ECO:0000256" key="2">
    <source>
        <dbReference type="ARBA" id="ARBA00013017"/>
    </source>
</evidence>
<feature type="domain" description="Thioredoxin" evidence="13">
    <location>
        <begin position="9"/>
        <end position="130"/>
    </location>
</feature>
<comment type="function">
    <text evidence="1">Thiol-specific peroxidase that catalyzes the reduction of hydrogen peroxide and organic hydroperoxides to water and alcohols, respectively. Plays a role in cell protection against oxidative stress by detoxifying peroxides and as sensor of hydrogen peroxide-mediated signaling events.</text>
</comment>
<accession>A0ABM8G5N6</accession>
<evidence type="ECO:0000256" key="1">
    <source>
        <dbReference type="ARBA" id="ARBA00003330"/>
    </source>
</evidence>
<evidence type="ECO:0000313" key="15">
    <source>
        <dbReference type="Proteomes" id="UP001321475"/>
    </source>
</evidence>
<dbReference type="Proteomes" id="UP001321475">
    <property type="component" value="Chromosome"/>
</dbReference>
<feature type="region of interest" description="Disordered" evidence="12">
    <location>
        <begin position="107"/>
        <end position="155"/>
    </location>
</feature>
<dbReference type="PANTHER" id="PTHR42801:SF4">
    <property type="entry name" value="AHPC_TSA FAMILY PROTEIN"/>
    <property type="match status" value="1"/>
</dbReference>
<evidence type="ECO:0000256" key="3">
    <source>
        <dbReference type="ARBA" id="ARBA00022559"/>
    </source>
</evidence>
<evidence type="ECO:0000256" key="8">
    <source>
        <dbReference type="ARBA" id="ARBA00032824"/>
    </source>
</evidence>
<dbReference type="InterPro" id="IPR013766">
    <property type="entry name" value="Thioredoxin_domain"/>
</dbReference>
<dbReference type="InterPro" id="IPR000866">
    <property type="entry name" value="AhpC/TSA"/>
</dbReference>
<feature type="compositionally biased region" description="Polar residues" evidence="12">
    <location>
        <begin position="125"/>
        <end position="134"/>
    </location>
</feature>